<reference evidence="5 6" key="1">
    <citation type="submission" date="2018-10" db="EMBL/GenBank/DDBJ databases">
        <title>Phylogenomics of Brevibacillus.</title>
        <authorList>
            <person name="Dunlap C."/>
        </authorList>
    </citation>
    <scope>NUCLEOTIDE SEQUENCE [LARGE SCALE GENOMIC DNA]</scope>
    <source>
        <strain evidence="5 6">DSM 100115</strain>
    </source>
</reference>
<dbReference type="PROSITE" id="PS51352">
    <property type="entry name" value="THIOREDOXIN_2"/>
    <property type="match status" value="1"/>
</dbReference>
<comment type="similarity">
    <text evidence="1">Belongs to the thioredoxin family.</text>
</comment>
<keyword evidence="3" id="KW-0676">Redox-active center</keyword>
<feature type="domain" description="Thioredoxin" evidence="4">
    <location>
        <begin position="12"/>
        <end position="120"/>
    </location>
</feature>
<dbReference type="Gene3D" id="3.40.30.10">
    <property type="entry name" value="Glutaredoxin"/>
    <property type="match status" value="1"/>
</dbReference>
<dbReference type="GO" id="GO:0005737">
    <property type="term" value="C:cytoplasm"/>
    <property type="evidence" value="ECO:0007669"/>
    <property type="project" value="TreeGrafter"/>
</dbReference>
<dbReference type="InterPro" id="IPR036249">
    <property type="entry name" value="Thioredoxin-like_sf"/>
</dbReference>
<dbReference type="SUPFAM" id="SSF52833">
    <property type="entry name" value="Thioredoxin-like"/>
    <property type="match status" value="1"/>
</dbReference>
<evidence type="ECO:0000313" key="5">
    <source>
        <dbReference type="EMBL" id="RNB61675.1"/>
    </source>
</evidence>
<protein>
    <submittedName>
        <fullName evidence="5">Thioredoxin</fullName>
    </submittedName>
</protein>
<dbReference type="PANTHER" id="PTHR45663">
    <property type="entry name" value="GEO12009P1"/>
    <property type="match status" value="1"/>
</dbReference>
<comment type="caution">
    <text evidence="5">The sequence shown here is derived from an EMBL/GenBank/DDBJ whole genome shotgun (WGS) entry which is preliminary data.</text>
</comment>
<evidence type="ECO:0000256" key="3">
    <source>
        <dbReference type="ARBA" id="ARBA00023284"/>
    </source>
</evidence>
<sequence length="128" mass="14721">MKGSRYLWRWSLLVGVLVLAALAWLAVASAQETRIVYVYSENCRYCTTFTPTFEKVMADYPDWRVEKLDVNQQADLDKATEMGATATPTVFLLKDGEVIDKLEGDVPERAFREYLERNLKKEDMESEA</sequence>
<evidence type="ECO:0000259" key="4">
    <source>
        <dbReference type="PROSITE" id="PS51352"/>
    </source>
</evidence>
<dbReference type="GO" id="GO:0015035">
    <property type="term" value="F:protein-disulfide reductase activity"/>
    <property type="evidence" value="ECO:0007669"/>
    <property type="project" value="TreeGrafter"/>
</dbReference>
<keyword evidence="2" id="KW-1015">Disulfide bond</keyword>
<dbReference type="RefSeq" id="WP_122902895.1">
    <property type="nucleotide sequence ID" value="NZ_CP154342.1"/>
</dbReference>
<gene>
    <name evidence="5" type="ORF">EDM57_00885</name>
</gene>
<proteinExistence type="inferred from homology"/>
<dbReference type="InterPro" id="IPR013766">
    <property type="entry name" value="Thioredoxin_domain"/>
</dbReference>
<dbReference type="AlphaFoldDB" id="A0A3M8BFS4"/>
<accession>A0A3M8BFS4</accession>
<dbReference type="PANTHER" id="PTHR45663:SF11">
    <property type="entry name" value="GEO12009P1"/>
    <property type="match status" value="1"/>
</dbReference>
<keyword evidence="6" id="KW-1185">Reference proteome</keyword>
<evidence type="ECO:0000256" key="2">
    <source>
        <dbReference type="ARBA" id="ARBA00023157"/>
    </source>
</evidence>
<dbReference type="OrthoDB" id="2467599at2"/>
<evidence type="ECO:0000313" key="6">
    <source>
        <dbReference type="Proteomes" id="UP000268829"/>
    </source>
</evidence>
<dbReference type="Pfam" id="PF00085">
    <property type="entry name" value="Thioredoxin"/>
    <property type="match status" value="1"/>
</dbReference>
<name>A0A3M8BFS4_9BACL</name>
<dbReference type="EMBL" id="RHHS01000005">
    <property type="protein sequence ID" value="RNB61675.1"/>
    <property type="molecule type" value="Genomic_DNA"/>
</dbReference>
<organism evidence="5 6">
    <name type="scientific">Brevibacillus gelatini</name>
    <dbReference type="NCBI Taxonomy" id="1655277"/>
    <lineage>
        <taxon>Bacteria</taxon>
        <taxon>Bacillati</taxon>
        <taxon>Bacillota</taxon>
        <taxon>Bacilli</taxon>
        <taxon>Bacillales</taxon>
        <taxon>Paenibacillaceae</taxon>
        <taxon>Brevibacillus</taxon>
    </lineage>
</organism>
<evidence type="ECO:0000256" key="1">
    <source>
        <dbReference type="ARBA" id="ARBA00008987"/>
    </source>
</evidence>
<dbReference type="CDD" id="cd02947">
    <property type="entry name" value="TRX_family"/>
    <property type="match status" value="1"/>
</dbReference>
<dbReference type="Proteomes" id="UP000268829">
    <property type="component" value="Unassembled WGS sequence"/>
</dbReference>